<organism evidence="2 3">
    <name type="scientific">Mikania micrantha</name>
    <name type="common">bitter vine</name>
    <dbReference type="NCBI Taxonomy" id="192012"/>
    <lineage>
        <taxon>Eukaryota</taxon>
        <taxon>Viridiplantae</taxon>
        <taxon>Streptophyta</taxon>
        <taxon>Embryophyta</taxon>
        <taxon>Tracheophyta</taxon>
        <taxon>Spermatophyta</taxon>
        <taxon>Magnoliopsida</taxon>
        <taxon>eudicotyledons</taxon>
        <taxon>Gunneridae</taxon>
        <taxon>Pentapetalae</taxon>
        <taxon>asterids</taxon>
        <taxon>campanulids</taxon>
        <taxon>Asterales</taxon>
        <taxon>Asteraceae</taxon>
        <taxon>Asteroideae</taxon>
        <taxon>Heliantheae alliance</taxon>
        <taxon>Eupatorieae</taxon>
        <taxon>Mikania</taxon>
    </lineage>
</organism>
<sequence length="89" mass="9678">MAGAGGAAFKFVKPNSRPQATDIQAAAAWGVAAFTTAVWIVQVEEESAPTQVRHMCYAGLRLSTWWHNVLLTTIVFTASLCWVTIVLQN</sequence>
<evidence type="ECO:0000313" key="2">
    <source>
        <dbReference type="EMBL" id="KAD5508180.1"/>
    </source>
</evidence>
<keyword evidence="1" id="KW-1133">Transmembrane helix</keyword>
<feature type="transmembrane region" description="Helical" evidence="1">
    <location>
        <begin position="65"/>
        <end position="87"/>
    </location>
</feature>
<reference evidence="2 3" key="1">
    <citation type="submission" date="2019-05" db="EMBL/GenBank/DDBJ databases">
        <title>Mikania micrantha, genome provides insights into the molecular mechanism of rapid growth.</title>
        <authorList>
            <person name="Liu B."/>
        </authorList>
    </citation>
    <scope>NUCLEOTIDE SEQUENCE [LARGE SCALE GENOMIC DNA]</scope>
    <source>
        <strain evidence="2">NLD-2019</strain>
        <tissue evidence="2">Leaf</tissue>
    </source>
</reference>
<evidence type="ECO:0000256" key="1">
    <source>
        <dbReference type="SAM" id="Phobius"/>
    </source>
</evidence>
<name>A0A5N6NYX9_9ASTR</name>
<gene>
    <name evidence="2" type="ORF">E3N88_15883</name>
</gene>
<evidence type="ECO:0000313" key="3">
    <source>
        <dbReference type="Proteomes" id="UP000326396"/>
    </source>
</evidence>
<dbReference type="EMBL" id="SZYD01000008">
    <property type="protein sequence ID" value="KAD5508180.1"/>
    <property type="molecule type" value="Genomic_DNA"/>
</dbReference>
<keyword evidence="1" id="KW-0812">Transmembrane</keyword>
<protein>
    <submittedName>
        <fullName evidence="2">Uncharacterized protein</fullName>
    </submittedName>
</protein>
<comment type="caution">
    <text evidence="2">The sequence shown here is derived from an EMBL/GenBank/DDBJ whole genome shotgun (WGS) entry which is preliminary data.</text>
</comment>
<keyword evidence="3" id="KW-1185">Reference proteome</keyword>
<dbReference type="Proteomes" id="UP000326396">
    <property type="component" value="Linkage Group LG16"/>
</dbReference>
<keyword evidence="1" id="KW-0472">Membrane</keyword>
<proteinExistence type="predicted"/>
<accession>A0A5N6NYX9</accession>
<dbReference type="AlphaFoldDB" id="A0A5N6NYX9"/>